<proteinExistence type="predicted"/>
<protein>
    <submittedName>
        <fullName evidence="3">Uncharacterized protein</fullName>
    </submittedName>
</protein>
<keyword evidence="2" id="KW-0812">Transmembrane</keyword>
<reference evidence="3 4" key="1">
    <citation type="submission" date="2021-04" db="EMBL/GenBank/DDBJ databases">
        <authorList>
            <person name="De Guttry C."/>
            <person name="Zahm M."/>
            <person name="Klopp C."/>
            <person name="Cabau C."/>
            <person name="Louis A."/>
            <person name="Berthelot C."/>
            <person name="Parey E."/>
            <person name="Roest Crollius H."/>
            <person name="Montfort J."/>
            <person name="Robinson-Rechavi M."/>
            <person name="Bucao C."/>
            <person name="Bouchez O."/>
            <person name="Gislard M."/>
            <person name="Lluch J."/>
            <person name="Milhes M."/>
            <person name="Lampietro C."/>
            <person name="Lopez Roques C."/>
            <person name="Donnadieu C."/>
            <person name="Braasch I."/>
            <person name="Desvignes T."/>
            <person name="Postlethwait J."/>
            <person name="Bobe J."/>
            <person name="Wedekind C."/>
            <person name="Guiguen Y."/>
        </authorList>
    </citation>
    <scope>NUCLEOTIDE SEQUENCE [LARGE SCALE GENOMIC DNA]</scope>
    <source>
        <strain evidence="3">Cs_M1</strain>
        <tissue evidence="3">Blood</tissue>
    </source>
</reference>
<sequence length="102" mass="11477">MFLSLSNQAILRAVVAAISLQKQRAAVWSQLQPVHKLHPMTLRECGYVWYIGYFSALTVCVLVLTVSCVLAHRFRDQQRSHSETPAFQPPAPDPESQPTEIT</sequence>
<keyword evidence="2" id="KW-0472">Membrane</keyword>
<name>A0AAN8L458_9TELE</name>
<feature type="region of interest" description="Disordered" evidence="1">
    <location>
        <begin position="79"/>
        <end position="102"/>
    </location>
</feature>
<gene>
    <name evidence="3" type="ORF">J4Q44_G00253730</name>
</gene>
<comment type="caution">
    <text evidence="3">The sequence shown here is derived from an EMBL/GenBank/DDBJ whole genome shotgun (WGS) entry which is preliminary data.</text>
</comment>
<evidence type="ECO:0000313" key="3">
    <source>
        <dbReference type="EMBL" id="KAK6304787.1"/>
    </source>
</evidence>
<dbReference type="EMBL" id="JAGTTL010000023">
    <property type="protein sequence ID" value="KAK6304787.1"/>
    <property type="molecule type" value="Genomic_DNA"/>
</dbReference>
<feature type="transmembrane region" description="Helical" evidence="2">
    <location>
        <begin position="49"/>
        <end position="71"/>
    </location>
</feature>
<organism evidence="3 4">
    <name type="scientific">Coregonus suidteri</name>
    <dbReference type="NCBI Taxonomy" id="861788"/>
    <lineage>
        <taxon>Eukaryota</taxon>
        <taxon>Metazoa</taxon>
        <taxon>Chordata</taxon>
        <taxon>Craniata</taxon>
        <taxon>Vertebrata</taxon>
        <taxon>Euteleostomi</taxon>
        <taxon>Actinopterygii</taxon>
        <taxon>Neopterygii</taxon>
        <taxon>Teleostei</taxon>
        <taxon>Protacanthopterygii</taxon>
        <taxon>Salmoniformes</taxon>
        <taxon>Salmonidae</taxon>
        <taxon>Coregoninae</taxon>
        <taxon>Coregonus</taxon>
    </lineage>
</organism>
<evidence type="ECO:0000313" key="4">
    <source>
        <dbReference type="Proteomes" id="UP001356427"/>
    </source>
</evidence>
<dbReference type="Proteomes" id="UP001356427">
    <property type="component" value="Unassembled WGS sequence"/>
</dbReference>
<evidence type="ECO:0000256" key="2">
    <source>
        <dbReference type="SAM" id="Phobius"/>
    </source>
</evidence>
<keyword evidence="2" id="KW-1133">Transmembrane helix</keyword>
<accession>A0AAN8L458</accession>
<dbReference type="AlphaFoldDB" id="A0AAN8L458"/>
<evidence type="ECO:0000256" key="1">
    <source>
        <dbReference type="SAM" id="MobiDB-lite"/>
    </source>
</evidence>
<keyword evidence="4" id="KW-1185">Reference proteome</keyword>